<proteinExistence type="inferred from homology"/>
<gene>
    <name evidence="7" type="ORF">SAJA_03635</name>
</gene>
<dbReference type="GO" id="GO:0000166">
    <property type="term" value="F:nucleotide binding"/>
    <property type="evidence" value="ECO:0007669"/>
    <property type="project" value="UniProtKB-KW"/>
</dbReference>
<sequence>MSRDGFKYLYDVKIAAEKIQAFTRGRQYADYQNDDLLRSAVERQFEIIGEALNQLSRRQPETCRCISGYRRSIAFRNILIHGYAEIDDEVVWGVLENDLPILLDDVLALLANREN</sequence>
<comment type="caution">
    <text evidence="7">The sequence shown here is derived from an EMBL/GenBank/DDBJ whole genome shotgun (WGS) entry which is preliminary data.</text>
</comment>
<dbReference type="InterPro" id="IPR037038">
    <property type="entry name" value="HepT-like_sf"/>
</dbReference>
<evidence type="ECO:0000313" key="7">
    <source>
        <dbReference type="EMBL" id="ROO31176.1"/>
    </source>
</evidence>
<evidence type="ECO:0000256" key="1">
    <source>
        <dbReference type="ARBA" id="ARBA00022553"/>
    </source>
</evidence>
<reference evidence="7 8" key="1">
    <citation type="submission" date="2013-10" db="EMBL/GenBank/DDBJ databases">
        <title>Salinisphaera japonica YTM-1 Genome Sequencing.</title>
        <authorList>
            <person name="Lai Q."/>
            <person name="Li C."/>
            <person name="Shao Z."/>
        </authorList>
    </citation>
    <scope>NUCLEOTIDE SEQUENCE [LARGE SCALE GENOMIC DNA]</scope>
    <source>
        <strain evidence="7 8">YTM-1</strain>
    </source>
</reference>
<dbReference type="Pfam" id="PF01934">
    <property type="entry name" value="HepT-like"/>
    <property type="match status" value="1"/>
</dbReference>
<comment type="similarity">
    <text evidence="6">Belongs to the HepT RNase toxin family.</text>
</comment>
<name>A0A423PZP2_9GAMM</name>
<keyword evidence="2" id="KW-1277">Toxin-antitoxin system</keyword>
<evidence type="ECO:0008006" key="9">
    <source>
        <dbReference type="Google" id="ProtNLM"/>
    </source>
</evidence>
<evidence type="ECO:0000313" key="8">
    <source>
        <dbReference type="Proteomes" id="UP000285310"/>
    </source>
</evidence>
<evidence type="ECO:0000256" key="2">
    <source>
        <dbReference type="ARBA" id="ARBA00022649"/>
    </source>
</evidence>
<dbReference type="GO" id="GO:0004540">
    <property type="term" value="F:RNA nuclease activity"/>
    <property type="evidence" value="ECO:0007669"/>
    <property type="project" value="InterPro"/>
</dbReference>
<dbReference type="AlphaFoldDB" id="A0A423PZP2"/>
<evidence type="ECO:0000256" key="6">
    <source>
        <dbReference type="ARBA" id="ARBA00024207"/>
    </source>
</evidence>
<dbReference type="GO" id="GO:0016787">
    <property type="term" value="F:hydrolase activity"/>
    <property type="evidence" value="ECO:0007669"/>
    <property type="project" value="UniProtKB-KW"/>
</dbReference>
<dbReference type="EMBL" id="AYKG01000007">
    <property type="protein sequence ID" value="ROO31176.1"/>
    <property type="molecule type" value="Genomic_DNA"/>
</dbReference>
<keyword evidence="1" id="KW-0597">Phosphoprotein</keyword>
<dbReference type="OrthoDB" id="4829434at2"/>
<dbReference type="Gene3D" id="1.20.120.580">
    <property type="entry name" value="bsu32300-like"/>
    <property type="match status" value="1"/>
</dbReference>
<evidence type="ECO:0000256" key="3">
    <source>
        <dbReference type="ARBA" id="ARBA00022722"/>
    </source>
</evidence>
<protein>
    <recommendedName>
        <fullName evidence="9">Nucleotidyltransferase</fullName>
    </recommendedName>
</protein>
<dbReference type="PANTHER" id="PTHR34139:SF1">
    <property type="entry name" value="RNASE MJ1380-RELATED"/>
    <property type="match status" value="1"/>
</dbReference>
<dbReference type="Proteomes" id="UP000285310">
    <property type="component" value="Unassembled WGS sequence"/>
</dbReference>
<dbReference type="InParanoid" id="A0A423PZP2"/>
<evidence type="ECO:0000256" key="5">
    <source>
        <dbReference type="ARBA" id="ARBA00022801"/>
    </source>
</evidence>
<keyword evidence="8" id="KW-1185">Reference proteome</keyword>
<dbReference type="InterPro" id="IPR051813">
    <property type="entry name" value="HepT_RNase_toxin"/>
</dbReference>
<dbReference type="RefSeq" id="WP_123657278.1">
    <property type="nucleotide sequence ID" value="NZ_AYKG01000007.1"/>
</dbReference>
<evidence type="ECO:0000256" key="4">
    <source>
        <dbReference type="ARBA" id="ARBA00022741"/>
    </source>
</evidence>
<keyword evidence="3" id="KW-0540">Nuclease</keyword>
<keyword evidence="4" id="KW-0547">Nucleotide-binding</keyword>
<dbReference type="InterPro" id="IPR008201">
    <property type="entry name" value="HepT-like"/>
</dbReference>
<dbReference type="GO" id="GO:0110001">
    <property type="term" value="C:toxin-antitoxin complex"/>
    <property type="evidence" value="ECO:0007669"/>
    <property type="project" value="InterPro"/>
</dbReference>
<accession>A0A423PZP2</accession>
<dbReference type="PANTHER" id="PTHR34139">
    <property type="entry name" value="UPF0331 PROTEIN MJ0127"/>
    <property type="match status" value="1"/>
</dbReference>
<organism evidence="7 8">
    <name type="scientific">Salinisphaera japonica YTM-1</name>
    <dbReference type="NCBI Taxonomy" id="1209778"/>
    <lineage>
        <taxon>Bacteria</taxon>
        <taxon>Pseudomonadati</taxon>
        <taxon>Pseudomonadota</taxon>
        <taxon>Gammaproteobacteria</taxon>
        <taxon>Salinisphaerales</taxon>
        <taxon>Salinisphaeraceae</taxon>
        <taxon>Salinisphaera</taxon>
    </lineage>
</organism>
<keyword evidence="5" id="KW-0378">Hydrolase</keyword>